<dbReference type="RefSeq" id="WP_119692585.1">
    <property type="nucleotide sequence ID" value="NZ_QXDA01000002.1"/>
</dbReference>
<dbReference type="InterPro" id="IPR000838">
    <property type="entry name" value="RNA_pol_sigma70_ECF_CS"/>
</dbReference>
<dbReference type="InterPro" id="IPR013325">
    <property type="entry name" value="RNA_pol_sigma_r2"/>
</dbReference>
<keyword evidence="4 6" id="KW-0238">DNA-binding</keyword>
<comment type="caution">
    <text evidence="9">The sequence shown here is derived from an EMBL/GenBank/DDBJ whole genome shotgun (WGS) entry which is preliminary data.</text>
</comment>
<dbReference type="GO" id="GO:0003677">
    <property type="term" value="F:DNA binding"/>
    <property type="evidence" value="ECO:0007669"/>
    <property type="project" value="UniProtKB-KW"/>
</dbReference>
<dbReference type="InterPro" id="IPR039425">
    <property type="entry name" value="RNA_pol_sigma-70-like"/>
</dbReference>
<dbReference type="Pfam" id="PF04542">
    <property type="entry name" value="Sigma70_r2"/>
    <property type="match status" value="1"/>
</dbReference>
<keyword evidence="2 6" id="KW-0805">Transcription regulation</keyword>
<evidence type="ECO:0000256" key="5">
    <source>
        <dbReference type="ARBA" id="ARBA00023163"/>
    </source>
</evidence>
<evidence type="ECO:0000256" key="4">
    <source>
        <dbReference type="ARBA" id="ARBA00023125"/>
    </source>
</evidence>
<feature type="domain" description="RNA polymerase sigma factor 70 region 4 type 2" evidence="8">
    <location>
        <begin position="111"/>
        <end position="163"/>
    </location>
</feature>
<protein>
    <recommendedName>
        <fullName evidence="6">RNA polymerase sigma factor</fullName>
    </recommendedName>
</protein>
<dbReference type="SUPFAM" id="SSF88946">
    <property type="entry name" value="Sigma2 domain of RNA polymerase sigma factors"/>
    <property type="match status" value="1"/>
</dbReference>
<dbReference type="SUPFAM" id="SSF88659">
    <property type="entry name" value="Sigma3 and sigma4 domains of RNA polymerase sigma factors"/>
    <property type="match status" value="1"/>
</dbReference>
<comment type="similarity">
    <text evidence="1 6">Belongs to the sigma-70 factor family. ECF subfamily.</text>
</comment>
<reference evidence="9 10" key="1">
    <citation type="submission" date="2018-08" db="EMBL/GenBank/DDBJ databases">
        <title>Genome sequencing of rice bacterial endophytes.</title>
        <authorList>
            <person name="Venturi V."/>
        </authorList>
    </citation>
    <scope>NUCLEOTIDE SEQUENCE [LARGE SCALE GENOMIC DNA]</scope>
    <source>
        <strain evidence="9 10">E1205</strain>
    </source>
</reference>
<keyword evidence="3 6" id="KW-0731">Sigma factor</keyword>
<sequence>MSSQRTFEQDVERLYLDHHGWLKGWLRKRLGEASDADDLAQDTFMRILKSRRTLHDLRQPMAFLATIANSLLVNRWRRQALERAYIEALATMPEAVEPSPEERLLLIEALVEIDTLLHGLSPRIRQIFFLSQLDGLTYPQIAGQLGLSVDQVQKAMRKAFTACYTARFEAL</sequence>
<dbReference type="AlphaFoldDB" id="A0A397NP72"/>
<dbReference type="PANTHER" id="PTHR43133:SF63">
    <property type="entry name" value="RNA POLYMERASE SIGMA FACTOR FECI-RELATED"/>
    <property type="match status" value="1"/>
</dbReference>
<dbReference type="NCBIfam" id="NF007232">
    <property type="entry name" value="PRK09651.1"/>
    <property type="match status" value="1"/>
</dbReference>
<evidence type="ECO:0000256" key="6">
    <source>
        <dbReference type="RuleBase" id="RU000716"/>
    </source>
</evidence>
<name>A0A397NP72_ECTOL</name>
<dbReference type="NCBIfam" id="TIGR02937">
    <property type="entry name" value="sigma70-ECF"/>
    <property type="match status" value="1"/>
</dbReference>
<accession>A0A397NP72</accession>
<dbReference type="InterPro" id="IPR013324">
    <property type="entry name" value="RNA_pol_sigma_r3/r4-like"/>
</dbReference>
<evidence type="ECO:0000313" key="9">
    <source>
        <dbReference type="EMBL" id="RIA35271.1"/>
    </source>
</evidence>
<keyword evidence="5 6" id="KW-0804">Transcription</keyword>
<dbReference type="Gene3D" id="1.10.1740.10">
    <property type="match status" value="1"/>
</dbReference>
<dbReference type="PANTHER" id="PTHR43133">
    <property type="entry name" value="RNA POLYMERASE ECF-TYPE SIGMA FACTO"/>
    <property type="match status" value="1"/>
</dbReference>
<evidence type="ECO:0000256" key="2">
    <source>
        <dbReference type="ARBA" id="ARBA00023015"/>
    </source>
</evidence>
<dbReference type="InterPro" id="IPR036388">
    <property type="entry name" value="WH-like_DNA-bd_sf"/>
</dbReference>
<dbReference type="InterPro" id="IPR014284">
    <property type="entry name" value="RNA_pol_sigma-70_dom"/>
</dbReference>
<dbReference type="PROSITE" id="PS01063">
    <property type="entry name" value="SIGMA70_ECF"/>
    <property type="match status" value="1"/>
</dbReference>
<dbReference type="Pfam" id="PF08281">
    <property type="entry name" value="Sigma70_r4_2"/>
    <property type="match status" value="1"/>
</dbReference>
<evidence type="ECO:0000313" key="10">
    <source>
        <dbReference type="Proteomes" id="UP000265836"/>
    </source>
</evidence>
<evidence type="ECO:0000259" key="8">
    <source>
        <dbReference type="Pfam" id="PF08281"/>
    </source>
</evidence>
<evidence type="ECO:0000256" key="3">
    <source>
        <dbReference type="ARBA" id="ARBA00023082"/>
    </source>
</evidence>
<dbReference type="GO" id="GO:0006352">
    <property type="term" value="P:DNA-templated transcription initiation"/>
    <property type="evidence" value="ECO:0007669"/>
    <property type="project" value="InterPro"/>
</dbReference>
<feature type="domain" description="RNA polymerase sigma-70 region 2" evidence="7">
    <location>
        <begin position="14"/>
        <end position="80"/>
    </location>
</feature>
<dbReference type="NCBIfam" id="NF009180">
    <property type="entry name" value="PRK12528.1"/>
    <property type="match status" value="1"/>
</dbReference>
<organism evidence="9 10">
    <name type="scientific">Ectopseudomonas oleovorans</name>
    <name type="common">Pseudomonas oleovorans</name>
    <dbReference type="NCBI Taxonomy" id="301"/>
    <lineage>
        <taxon>Bacteria</taxon>
        <taxon>Pseudomonadati</taxon>
        <taxon>Pseudomonadota</taxon>
        <taxon>Gammaproteobacteria</taxon>
        <taxon>Pseudomonadales</taxon>
        <taxon>Pseudomonadaceae</taxon>
        <taxon>Ectopseudomonas</taxon>
    </lineage>
</organism>
<dbReference type="InterPro" id="IPR013249">
    <property type="entry name" value="RNA_pol_sigma70_r4_t2"/>
</dbReference>
<dbReference type="InterPro" id="IPR007627">
    <property type="entry name" value="RNA_pol_sigma70_r2"/>
</dbReference>
<dbReference type="EMBL" id="QXDA01000002">
    <property type="protein sequence ID" value="RIA35271.1"/>
    <property type="molecule type" value="Genomic_DNA"/>
</dbReference>
<gene>
    <name evidence="9" type="ORF">DFO61_1939</name>
</gene>
<dbReference type="Proteomes" id="UP000265836">
    <property type="component" value="Unassembled WGS sequence"/>
</dbReference>
<dbReference type="Gene3D" id="1.10.10.10">
    <property type="entry name" value="Winged helix-like DNA-binding domain superfamily/Winged helix DNA-binding domain"/>
    <property type="match status" value="1"/>
</dbReference>
<evidence type="ECO:0000259" key="7">
    <source>
        <dbReference type="Pfam" id="PF04542"/>
    </source>
</evidence>
<proteinExistence type="inferred from homology"/>
<evidence type="ECO:0000256" key="1">
    <source>
        <dbReference type="ARBA" id="ARBA00010641"/>
    </source>
</evidence>
<dbReference type="GO" id="GO:0016987">
    <property type="term" value="F:sigma factor activity"/>
    <property type="evidence" value="ECO:0007669"/>
    <property type="project" value="UniProtKB-KW"/>
</dbReference>